<dbReference type="Proteomes" id="UP001365846">
    <property type="component" value="Unassembled WGS sequence"/>
</dbReference>
<dbReference type="EMBL" id="JBBKZU010000005">
    <property type="protein sequence ID" value="MEJ8812115.1"/>
    <property type="molecule type" value="Genomic_DNA"/>
</dbReference>
<dbReference type="Pfam" id="PF01809">
    <property type="entry name" value="YidD"/>
    <property type="match status" value="1"/>
</dbReference>
<evidence type="ECO:0000256" key="1">
    <source>
        <dbReference type="HAMAP-Rule" id="MF_00386"/>
    </source>
</evidence>
<organism evidence="2 3">
    <name type="scientific">Variovorax ureilyticus</name>
    <dbReference type="NCBI Taxonomy" id="1836198"/>
    <lineage>
        <taxon>Bacteria</taxon>
        <taxon>Pseudomonadati</taxon>
        <taxon>Pseudomonadota</taxon>
        <taxon>Betaproteobacteria</taxon>
        <taxon>Burkholderiales</taxon>
        <taxon>Comamonadaceae</taxon>
        <taxon>Variovorax</taxon>
    </lineage>
</organism>
<dbReference type="NCBIfam" id="TIGR00278">
    <property type="entry name" value="membrane protein insertion efficiency factor YidD"/>
    <property type="match status" value="1"/>
</dbReference>
<dbReference type="HAMAP" id="MF_00386">
    <property type="entry name" value="UPF0161_YidD"/>
    <property type="match status" value="1"/>
</dbReference>
<dbReference type="PROSITE" id="PS51257">
    <property type="entry name" value="PROKAR_LIPOPROTEIN"/>
    <property type="match status" value="1"/>
</dbReference>
<comment type="similarity">
    <text evidence="1">Belongs to the UPF0161 family.</text>
</comment>
<name>A0ABU8VEK9_9BURK</name>
<dbReference type="RefSeq" id="WP_340357378.1">
    <property type="nucleotide sequence ID" value="NZ_JBBKZU010000005.1"/>
</dbReference>
<gene>
    <name evidence="2" type="primary">yidD</name>
    <name evidence="2" type="ORF">WKW77_13620</name>
</gene>
<proteinExistence type="inferred from homology"/>
<evidence type="ECO:0000313" key="3">
    <source>
        <dbReference type="Proteomes" id="UP001365846"/>
    </source>
</evidence>
<dbReference type="PANTHER" id="PTHR33383">
    <property type="entry name" value="MEMBRANE PROTEIN INSERTION EFFICIENCY FACTOR-RELATED"/>
    <property type="match status" value="1"/>
</dbReference>
<keyword evidence="1" id="KW-1003">Cell membrane</keyword>
<sequence>MMRRLLIGLVKAYRLLLSPWLGQACRFEPTCSVYAIGALEQHGALAGSYLTLRRICRCQPWCQGGHDPVPPKAQHPASRPGLFAFLTSDDKKSSS</sequence>
<keyword evidence="1" id="KW-0472">Membrane</keyword>
<comment type="function">
    <text evidence="1">Could be involved in insertion of integral membrane proteins into the membrane.</text>
</comment>
<comment type="caution">
    <text evidence="2">The sequence shown here is derived from an EMBL/GenBank/DDBJ whole genome shotgun (WGS) entry which is preliminary data.</text>
</comment>
<reference evidence="2 3" key="1">
    <citation type="submission" date="2024-03" db="EMBL/GenBank/DDBJ databases">
        <title>Novel species of the genus Variovorax.</title>
        <authorList>
            <person name="Liu Q."/>
            <person name="Xin Y.-H."/>
        </authorList>
    </citation>
    <scope>NUCLEOTIDE SEQUENCE [LARGE SCALE GENOMIC DNA]</scope>
    <source>
        <strain evidence="2 3">KACC 18899</strain>
    </source>
</reference>
<dbReference type="PANTHER" id="PTHR33383:SF1">
    <property type="entry name" value="MEMBRANE PROTEIN INSERTION EFFICIENCY FACTOR-RELATED"/>
    <property type="match status" value="1"/>
</dbReference>
<keyword evidence="3" id="KW-1185">Reference proteome</keyword>
<evidence type="ECO:0000313" key="2">
    <source>
        <dbReference type="EMBL" id="MEJ8812115.1"/>
    </source>
</evidence>
<protein>
    <recommendedName>
        <fullName evidence="1">Putative membrane protein insertion efficiency factor</fullName>
    </recommendedName>
</protein>
<dbReference type="SMART" id="SM01234">
    <property type="entry name" value="Haemolytic"/>
    <property type="match status" value="1"/>
</dbReference>
<accession>A0ABU8VEK9</accession>
<comment type="subcellular location">
    <subcellularLocation>
        <location evidence="1">Cell membrane</location>
        <topology evidence="1">Peripheral membrane protein</topology>
        <orientation evidence="1">Cytoplasmic side</orientation>
    </subcellularLocation>
</comment>
<dbReference type="InterPro" id="IPR002696">
    <property type="entry name" value="Membr_insert_effic_factor_YidD"/>
</dbReference>